<evidence type="ECO:0000259" key="1">
    <source>
        <dbReference type="Pfam" id="PF04545"/>
    </source>
</evidence>
<reference evidence="2 3" key="1">
    <citation type="journal article" date="2019" name="Nat. Med.">
        <title>A library of human gut bacterial isolates paired with longitudinal multiomics data enables mechanistic microbiome research.</title>
        <authorList>
            <person name="Poyet M."/>
            <person name="Groussin M."/>
            <person name="Gibbons S.M."/>
            <person name="Avila-Pacheco J."/>
            <person name="Jiang X."/>
            <person name="Kearney S.M."/>
            <person name="Perrotta A.R."/>
            <person name="Berdy B."/>
            <person name="Zhao S."/>
            <person name="Lieberman T.D."/>
            <person name="Swanson P.K."/>
            <person name="Smith M."/>
            <person name="Roesemann S."/>
            <person name="Alexander J.E."/>
            <person name="Rich S.A."/>
            <person name="Livny J."/>
            <person name="Vlamakis H."/>
            <person name="Clish C."/>
            <person name="Bullock K."/>
            <person name="Deik A."/>
            <person name="Scott J."/>
            <person name="Pierce K.A."/>
            <person name="Xavier R.J."/>
            <person name="Alm E.J."/>
        </authorList>
    </citation>
    <scope>NUCLEOTIDE SEQUENCE [LARGE SCALE GENOMIC DNA]</scope>
    <source>
        <strain evidence="2 3">BIOML-A6</strain>
    </source>
</reference>
<dbReference type="InterPro" id="IPR007630">
    <property type="entry name" value="RNA_pol_sigma70_r4"/>
</dbReference>
<proteinExistence type="predicted"/>
<evidence type="ECO:0000313" key="3">
    <source>
        <dbReference type="Proteomes" id="UP000472916"/>
    </source>
</evidence>
<sequence>MPVEQRLEENNIKNENNRKKEYLRGYRSSRRRINRIDDEIIELKELAASVKAVDYSGMPHGSGNQKDLSDELARIDSLVEKLGAEKESCVESYVSIEKQIKEIKNEDENDVLFYRYVKGLRFWEIAEKMDYSEQWVHKLHGRALAHLKLPT</sequence>
<dbReference type="GO" id="GO:0003700">
    <property type="term" value="F:DNA-binding transcription factor activity"/>
    <property type="evidence" value="ECO:0007669"/>
    <property type="project" value="InterPro"/>
</dbReference>
<gene>
    <name evidence="2" type="ORF">GT528_01610</name>
</gene>
<dbReference type="InterPro" id="IPR013324">
    <property type="entry name" value="RNA_pol_sigma_r3/r4-like"/>
</dbReference>
<accession>A0A6L8RVY0</accession>
<dbReference type="Pfam" id="PF04545">
    <property type="entry name" value="Sigma70_r4"/>
    <property type="match status" value="1"/>
</dbReference>
<dbReference type="Gene3D" id="1.20.140.160">
    <property type="match status" value="1"/>
</dbReference>
<name>A0A6L8RVY0_9FIRM</name>
<dbReference type="SUPFAM" id="SSF88659">
    <property type="entry name" value="Sigma3 and sigma4 domains of RNA polymerase sigma factors"/>
    <property type="match status" value="1"/>
</dbReference>
<dbReference type="Proteomes" id="UP000472916">
    <property type="component" value="Unassembled WGS sequence"/>
</dbReference>
<protein>
    <recommendedName>
        <fullName evidence="1">RNA polymerase sigma-70 region 4 domain-containing protein</fullName>
    </recommendedName>
</protein>
<comment type="caution">
    <text evidence="2">The sequence shown here is derived from an EMBL/GenBank/DDBJ whole genome shotgun (WGS) entry which is preliminary data.</text>
</comment>
<dbReference type="GO" id="GO:0006352">
    <property type="term" value="P:DNA-templated transcription initiation"/>
    <property type="evidence" value="ECO:0007669"/>
    <property type="project" value="InterPro"/>
</dbReference>
<organism evidence="2 3">
    <name type="scientific">Dorea longicatena</name>
    <dbReference type="NCBI Taxonomy" id="88431"/>
    <lineage>
        <taxon>Bacteria</taxon>
        <taxon>Bacillati</taxon>
        <taxon>Bacillota</taxon>
        <taxon>Clostridia</taxon>
        <taxon>Lachnospirales</taxon>
        <taxon>Lachnospiraceae</taxon>
        <taxon>Dorea</taxon>
    </lineage>
</organism>
<dbReference type="AlphaFoldDB" id="A0A6L8RVY0"/>
<evidence type="ECO:0000313" key="2">
    <source>
        <dbReference type="EMBL" id="MZK40429.1"/>
    </source>
</evidence>
<feature type="domain" description="RNA polymerase sigma-70 region 4" evidence="1">
    <location>
        <begin position="105"/>
        <end position="148"/>
    </location>
</feature>
<dbReference type="EMBL" id="WWSC01000002">
    <property type="protein sequence ID" value="MZK40429.1"/>
    <property type="molecule type" value="Genomic_DNA"/>
</dbReference>